<feature type="domain" description="RNA-editing substrate-binding complex 6 protein" evidence="2">
    <location>
        <begin position="107"/>
        <end position="333"/>
    </location>
</feature>
<keyword evidence="1" id="KW-0472">Membrane</keyword>
<keyword evidence="4" id="KW-1185">Reference proteome</keyword>
<dbReference type="InterPro" id="IPR058917">
    <property type="entry name" value="RESC6_dom"/>
</dbReference>
<keyword evidence="1" id="KW-1133">Transmembrane helix</keyword>
<feature type="transmembrane region" description="Helical" evidence="1">
    <location>
        <begin position="559"/>
        <end position="580"/>
    </location>
</feature>
<proteinExistence type="predicted"/>
<dbReference type="RefSeq" id="XP_067066837.1">
    <property type="nucleotide sequence ID" value="XM_067214109.1"/>
</dbReference>
<dbReference type="GO" id="GO:0035770">
    <property type="term" value="C:ribonucleoprotein granule"/>
    <property type="evidence" value="ECO:0007669"/>
    <property type="project" value="TreeGrafter"/>
</dbReference>
<accession>A0A1J4MCF0</accession>
<sequence>MDKKIQTLQQFNKYKKCRNWPNNDLTQNKIDIPTLLGTNSIFHSSNSNMKYTYTHGYLAPISSTGITSTVTTPKDPSSKSRFPVNVMLNNKIMKCKNIESLLNLIFTHLGSFNEVNMVTLLHRLAIKCHDSHVKRKIRQDERFGLLLDSLIYRLGYSGSFLPQELANTVWSLVKIGIYDHIIYDLVSNEAVYQLDRFIAINLSMLLWSYSKSGKKYNYLFITAIPKVLSELDNLQSQQISNIIWSYAKIGLISPHLFENIAKRCTSILSEFLPIHISMTAYAFALADICPLKLFSMISKLNIESFNHKALVHIIWSFSITKFSPSLNWIQCICEDNKLNILSLHEINLLLSSLCLNFIDGYVKIKIYVTENTQHEINDDFVLLSRALAIRDRNPDITCIEWNHSLPLLHPIEYFTSRSLDNCKARQILWHLIDKLTEKLLNKYQTYNDILDIIWLLYIIGKDIKTIRHHIYEHSNAVNINDIDSLLPDNDQYNIVKNVSLDINTFVIDSPKNNLQIVSPTSTCCTIDEWFHGENNNITSSKEIVQFQVHESTNQNQYNLLKNIVMISYTLLFTIIVLFNITQINSSI</sequence>
<dbReference type="InterPro" id="IPR050870">
    <property type="entry name" value="FAST_kinase"/>
</dbReference>
<gene>
    <name evidence="3" type="ORF">cand_038880</name>
</gene>
<comment type="caution">
    <text evidence="3">The sequence shown here is derived from an EMBL/GenBank/DDBJ whole genome shotgun (WGS) entry which is preliminary data.</text>
</comment>
<dbReference type="OrthoDB" id="442505at2759"/>
<dbReference type="VEuPathDB" id="CryptoDB:cand_038880"/>
<keyword evidence="1" id="KW-0812">Transmembrane</keyword>
<evidence type="ECO:0000313" key="4">
    <source>
        <dbReference type="Proteomes" id="UP000186804"/>
    </source>
</evidence>
<name>A0A1J4MCF0_9CRYT</name>
<dbReference type="GO" id="GO:0003723">
    <property type="term" value="F:RNA binding"/>
    <property type="evidence" value="ECO:0007669"/>
    <property type="project" value="TreeGrafter"/>
</dbReference>
<organism evidence="3 4">
    <name type="scientific">Cryptosporidium andersoni</name>
    <dbReference type="NCBI Taxonomy" id="117008"/>
    <lineage>
        <taxon>Eukaryota</taxon>
        <taxon>Sar</taxon>
        <taxon>Alveolata</taxon>
        <taxon>Apicomplexa</taxon>
        <taxon>Conoidasida</taxon>
        <taxon>Coccidia</taxon>
        <taxon>Eucoccidiorida</taxon>
        <taxon>Eimeriorina</taxon>
        <taxon>Cryptosporidiidae</taxon>
        <taxon>Cryptosporidium</taxon>
    </lineage>
</organism>
<evidence type="ECO:0000259" key="2">
    <source>
        <dbReference type="Pfam" id="PF26188"/>
    </source>
</evidence>
<dbReference type="GO" id="GO:0000963">
    <property type="term" value="P:mitochondrial RNA processing"/>
    <property type="evidence" value="ECO:0007669"/>
    <property type="project" value="TreeGrafter"/>
</dbReference>
<evidence type="ECO:0000313" key="3">
    <source>
        <dbReference type="EMBL" id="OII71647.1"/>
    </source>
</evidence>
<dbReference type="Proteomes" id="UP000186804">
    <property type="component" value="Unassembled WGS sequence"/>
</dbReference>
<dbReference type="AlphaFoldDB" id="A0A1J4MCF0"/>
<dbReference type="GO" id="GO:0044528">
    <property type="term" value="P:regulation of mitochondrial mRNA stability"/>
    <property type="evidence" value="ECO:0007669"/>
    <property type="project" value="TreeGrafter"/>
</dbReference>
<dbReference type="PANTHER" id="PTHR21228">
    <property type="entry name" value="FAST LEU-RICH DOMAIN-CONTAINING"/>
    <property type="match status" value="1"/>
</dbReference>
<dbReference type="GeneID" id="92368072"/>
<dbReference type="Pfam" id="PF26188">
    <property type="entry name" value="RESC6"/>
    <property type="match status" value="1"/>
</dbReference>
<protein>
    <recommendedName>
        <fullName evidence="2">RNA-editing substrate-binding complex 6 protein domain-containing protein</fullName>
    </recommendedName>
</protein>
<dbReference type="GO" id="GO:0005759">
    <property type="term" value="C:mitochondrial matrix"/>
    <property type="evidence" value="ECO:0007669"/>
    <property type="project" value="TreeGrafter"/>
</dbReference>
<reference evidence="3 4" key="1">
    <citation type="submission" date="2016-10" db="EMBL/GenBank/DDBJ databases">
        <title>Reductive evolution of mitochondrial metabolism and differential evolution of invasion-related proteins in Cryptosporidium.</title>
        <authorList>
            <person name="Liu S."/>
            <person name="Roellig D.M."/>
            <person name="Guo Y."/>
            <person name="Li N."/>
            <person name="Frace M.A."/>
            <person name="Tang K."/>
            <person name="Zhang L."/>
            <person name="Feng Y."/>
            <person name="Xiao L."/>
        </authorList>
    </citation>
    <scope>NUCLEOTIDE SEQUENCE [LARGE SCALE GENOMIC DNA]</scope>
    <source>
        <strain evidence="3">30847</strain>
    </source>
</reference>
<dbReference type="EMBL" id="LRBS01000121">
    <property type="protein sequence ID" value="OII71647.1"/>
    <property type="molecule type" value="Genomic_DNA"/>
</dbReference>
<dbReference type="PANTHER" id="PTHR21228:SF40">
    <property type="entry name" value="LD45607P"/>
    <property type="match status" value="1"/>
</dbReference>
<evidence type="ECO:0000256" key="1">
    <source>
        <dbReference type="SAM" id="Phobius"/>
    </source>
</evidence>